<dbReference type="AlphaFoldDB" id="A0A426YTG7"/>
<reference evidence="1 2" key="1">
    <citation type="journal article" date="2014" name="Agronomy (Basel)">
        <title>A Draft Genome Sequence for Ensete ventricosum, the Drought-Tolerant Tree Against Hunger.</title>
        <authorList>
            <person name="Harrison J."/>
            <person name="Moore K.A."/>
            <person name="Paszkiewicz K."/>
            <person name="Jones T."/>
            <person name="Grant M."/>
            <person name="Ambacheew D."/>
            <person name="Muzemil S."/>
            <person name="Studholme D.J."/>
        </authorList>
    </citation>
    <scope>NUCLEOTIDE SEQUENCE [LARGE SCALE GENOMIC DNA]</scope>
</reference>
<gene>
    <name evidence="1" type="ORF">B296_00048774</name>
</gene>
<sequence length="53" mass="6050">LEGQRGTKIATLIPSDRTLADSKLRVDLYRGSTLLECYRGSLFQSIQHKVEER</sequence>
<evidence type="ECO:0000313" key="2">
    <source>
        <dbReference type="Proteomes" id="UP000287651"/>
    </source>
</evidence>
<dbReference type="Proteomes" id="UP000287651">
    <property type="component" value="Unassembled WGS sequence"/>
</dbReference>
<protein>
    <submittedName>
        <fullName evidence="1">Uncharacterized protein</fullName>
    </submittedName>
</protein>
<name>A0A426YTG7_ENSVE</name>
<proteinExistence type="predicted"/>
<accession>A0A426YTG7</accession>
<evidence type="ECO:0000313" key="1">
    <source>
        <dbReference type="EMBL" id="RRT54995.1"/>
    </source>
</evidence>
<feature type="non-terminal residue" evidence="1">
    <location>
        <position position="1"/>
    </location>
</feature>
<organism evidence="1 2">
    <name type="scientific">Ensete ventricosum</name>
    <name type="common">Abyssinian banana</name>
    <name type="synonym">Musa ensete</name>
    <dbReference type="NCBI Taxonomy" id="4639"/>
    <lineage>
        <taxon>Eukaryota</taxon>
        <taxon>Viridiplantae</taxon>
        <taxon>Streptophyta</taxon>
        <taxon>Embryophyta</taxon>
        <taxon>Tracheophyta</taxon>
        <taxon>Spermatophyta</taxon>
        <taxon>Magnoliopsida</taxon>
        <taxon>Liliopsida</taxon>
        <taxon>Zingiberales</taxon>
        <taxon>Musaceae</taxon>
        <taxon>Ensete</taxon>
    </lineage>
</organism>
<comment type="caution">
    <text evidence="1">The sequence shown here is derived from an EMBL/GenBank/DDBJ whole genome shotgun (WGS) entry which is preliminary data.</text>
</comment>
<dbReference type="EMBL" id="AMZH03010308">
    <property type="protein sequence ID" value="RRT54995.1"/>
    <property type="molecule type" value="Genomic_DNA"/>
</dbReference>